<evidence type="ECO:0000313" key="2">
    <source>
        <dbReference type="Proteomes" id="UP000320496"/>
    </source>
</evidence>
<protein>
    <submittedName>
        <fullName evidence="1">Uncharacterized protein</fullName>
    </submittedName>
</protein>
<reference evidence="1 2" key="1">
    <citation type="submission" date="2019-02" db="EMBL/GenBank/DDBJ databases">
        <title>Deep-cultivation of Planctomycetes and their phenomic and genomic characterization uncovers novel biology.</title>
        <authorList>
            <person name="Wiegand S."/>
            <person name="Jogler M."/>
            <person name="Boedeker C."/>
            <person name="Pinto D."/>
            <person name="Vollmers J."/>
            <person name="Rivas-Marin E."/>
            <person name="Kohn T."/>
            <person name="Peeters S.H."/>
            <person name="Heuer A."/>
            <person name="Rast P."/>
            <person name="Oberbeckmann S."/>
            <person name="Bunk B."/>
            <person name="Jeske O."/>
            <person name="Meyerdierks A."/>
            <person name="Storesund J.E."/>
            <person name="Kallscheuer N."/>
            <person name="Luecker S."/>
            <person name="Lage O.M."/>
            <person name="Pohl T."/>
            <person name="Merkel B.J."/>
            <person name="Hornburger P."/>
            <person name="Mueller R.-W."/>
            <person name="Bruemmer F."/>
            <person name="Labrenz M."/>
            <person name="Spormann A.M."/>
            <person name="Op den Camp H."/>
            <person name="Overmann J."/>
            <person name="Amann R."/>
            <person name="Jetten M.S.M."/>
            <person name="Mascher T."/>
            <person name="Medema M.H."/>
            <person name="Devos D.P."/>
            <person name="Kaster A.-K."/>
            <person name="Ovreas L."/>
            <person name="Rohde M."/>
            <person name="Galperin M.Y."/>
            <person name="Jogler C."/>
        </authorList>
    </citation>
    <scope>NUCLEOTIDE SEQUENCE [LARGE SCALE GENOMIC DNA]</scope>
    <source>
        <strain evidence="1 2">Mal4</strain>
    </source>
</reference>
<proteinExistence type="predicted"/>
<dbReference type="AlphaFoldDB" id="A0A517ZFF3"/>
<dbReference type="EMBL" id="CP036275">
    <property type="protein sequence ID" value="QDU41217.1"/>
    <property type="molecule type" value="Genomic_DNA"/>
</dbReference>
<gene>
    <name evidence="1" type="ORF">Mal4_55820</name>
</gene>
<dbReference type="Proteomes" id="UP000320496">
    <property type="component" value="Chromosome"/>
</dbReference>
<name>A0A517ZFF3_9PLAN</name>
<sequence length="47" mass="5179">MSPASTSVPSSMMEMIVVEPSTSQESVMFCWLSMKPESAMLIRNGPR</sequence>
<organism evidence="1 2">
    <name type="scientific">Maioricimonas rarisocia</name>
    <dbReference type="NCBI Taxonomy" id="2528026"/>
    <lineage>
        <taxon>Bacteria</taxon>
        <taxon>Pseudomonadati</taxon>
        <taxon>Planctomycetota</taxon>
        <taxon>Planctomycetia</taxon>
        <taxon>Planctomycetales</taxon>
        <taxon>Planctomycetaceae</taxon>
        <taxon>Maioricimonas</taxon>
    </lineage>
</organism>
<evidence type="ECO:0000313" key="1">
    <source>
        <dbReference type="EMBL" id="QDU41217.1"/>
    </source>
</evidence>
<keyword evidence="2" id="KW-1185">Reference proteome</keyword>
<accession>A0A517ZFF3</accession>
<dbReference type="KEGG" id="mri:Mal4_55820"/>